<feature type="compositionally biased region" description="Polar residues" evidence="1">
    <location>
        <begin position="149"/>
        <end position="162"/>
    </location>
</feature>
<evidence type="ECO:0000313" key="2">
    <source>
        <dbReference type="EMBL" id="EME77498.1"/>
    </source>
</evidence>
<dbReference type="Proteomes" id="UP000016932">
    <property type="component" value="Unassembled WGS sequence"/>
</dbReference>
<dbReference type="VEuPathDB" id="FungiDB:MYCFIDRAFT_179729"/>
<dbReference type="RefSeq" id="XP_007931929.1">
    <property type="nucleotide sequence ID" value="XM_007933738.1"/>
</dbReference>
<evidence type="ECO:0000313" key="3">
    <source>
        <dbReference type="Proteomes" id="UP000016932"/>
    </source>
</evidence>
<evidence type="ECO:0000256" key="1">
    <source>
        <dbReference type="SAM" id="MobiDB-lite"/>
    </source>
</evidence>
<dbReference type="HOGENOM" id="CLU_504453_0_0_1"/>
<reference evidence="2 3" key="1">
    <citation type="journal article" date="2012" name="PLoS Pathog.">
        <title>Diverse lifestyles and strategies of plant pathogenesis encoded in the genomes of eighteen Dothideomycetes fungi.</title>
        <authorList>
            <person name="Ohm R.A."/>
            <person name="Feau N."/>
            <person name="Henrissat B."/>
            <person name="Schoch C.L."/>
            <person name="Horwitz B.A."/>
            <person name="Barry K.W."/>
            <person name="Condon B.J."/>
            <person name="Copeland A.C."/>
            <person name="Dhillon B."/>
            <person name="Glaser F."/>
            <person name="Hesse C.N."/>
            <person name="Kosti I."/>
            <person name="LaButti K."/>
            <person name="Lindquist E.A."/>
            <person name="Lucas S."/>
            <person name="Salamov A.A."/>
            <person name="Bradshaw R.E."/>
            <person name="Ciuffetti L."/>
            <person name="Hamelin R.C."/>
            <person name="Kema G.H.J."/>
            <person name="Lawrence C."/>
            <person name="Scott J.A."/>
            <person name="Spatafora J.W."/>
            <person name="Turgeon B.G."/>
            <person name="de Wit P.J.G.M."/>
            <person name="Zhong S."/>
            <person name="Goodwin S.B."/>
            <person name="Grigoriev I.V."/>
        </authorList>
    </citation>
    <scope>NUCLEOTIDE SEQUENCE [LARGE SCALE GENOMIC DNA]</scope>
    <source>
        <strain evidence="2 3">CIRAD86</strain>
    </source>
</reference>
<feature type="region of interest" description="Disordered" evidence="1">
    <location>
        <begin position="261"/>
        <end position="281"/>
    </location>
</feature>
<dbReference type="OrthoDB" id="3648184at2759"/>
<feature type="region of interest" description="Disordered" evidence="1">
    <location>
        <begin position="113"/>
        <end position="170"/>
    </location>
</feature>
<dbReference type="AlphaFoldDB" id="M3AJZ5"/>
<gene>
    <name evidence="2" type="ORF">MYCFIDRAFT_179729</name>
</gene>
<accession>M3AJZ5</accession>
<name>M3AJZ5_PSEFD</name>
<proteinExistence type="predicted"/>
<organism evidence="2 3">
    <name type="scientific">Pseudocercospora fijiensis (strain CIRAD86)</name>
    <name type="common">Black leaf streak disease fungus</name>
    <name type="synonym">Mycosphaerella fijiensis</name>
    <dbReference type="NCBI Taxonomy" id="383855"/>
    <lineage>
        <taxon>Eukaryota</taxon>
        <taxon>Fungi</taxon>
        <taxon>Dikarya</taxon>
        <taxon>Ascomycota</taxon>
        <taxon>Pezizomycotina</taxon>
        <taxon>Dothideomycetes</taxon>
        <taxon>Dothideomycetidae</taxon>
        <taxon>Mycosphaerellales</taxon>
        <taxon>Mycosphaerellaceae</taxon>
        <taxon>Pseudocercospora</taxon>
    </lineage>
</organism>
<keyword evidence="3" id="KW-1185">Reference proteome</keyword>
<dbReference type="KEGG" id="pfj:MYCFIDRAFT_179729"/>
<dbReference type="GeneID" id="19334198"/>
<dbReference type="EMBL" id="KB446565">
    <property type="protein sequence ID" value="EME77498.1"/>
    <property type="molecule type" value="Genomic_DNA"/>
</dbReference>
<sequence length="540" mass="61923">MLTILGSLIMPRQRNQALPYSHEVMNSRLDEMKALGTVTPTDFNRFYLIALHHDKLAATQDPNEQRRRHNLVYRQFEAKFKERYSRKPTWSSSRASFLKEAVDLFLLAQGASASPSSPMPPLKSTALHNDAPVSDVPDVPDDSEHSVSITTSQMSPPASLTKDNGGRDSHETWTSLLTAAYNRVQDDPTNQQHIDTYATHVKQYSDWLMARENEFHRLCREEDKKYHSKKEELKTRELLRAKQEEVEKTLDQERRLMAKQQEMNTRAQSAKEKNAKLGDALDQSRIAEKNLTEDLRNLRKEKDLAEAKARELQSQLHLKQDENFKLLDENTALKQADEKNTKSIESSPTSRRKTLVSWRSKQISLTRSSNCATESSTSNRKARIQQVSNKNSELSALQEQNWQLQQASTNISKSHNLLEKKLSTRDKITHGLQERIRILEKDQTLLPSFIPAHVQARVAYLKANGSNQERLEFRNEVMRLAGSRQLSAASIEKNLELRDLVGEVVEVLEGVGRVQTTKRRIDDCRRSKIDLELCGTYNIQ</sequence>
<protein>
    <submittedName>
        <fullName evidence="2">Uncharacterized protein</fullName>
    </submittedName>
</protein>